<dbReference type="Proteomes" id="UP000247409">
    <property type="component" value="Unassembled WGS sequence"/>
</dbReference>
<dbReference type="AlphaFoldDB" id="A0A2V3IET6"/>
<comment type="caution">
    <text evidence="1">The sequence shown here is derived from an EMBL/GenBank/DDBJ whole genome shotgun (WGS) entry which is preliminary data.</text>
</comment>
<name>A0A2V3IET6_9FLOR</name>
<evidence type="ECO:0000313" key="2">
    <source>
        <dbReference type="Proteomes" id="UP000247409"/>
    </source>
</evidence>
<sequence>MMCAVSSSDFRRPRAKKALPVPVHGVQHAKYHSVKGAS</sequence>
<proteinExistence type="predicted"/>
<dbReference type="EMBL" id="NBIV01000280">
    <property type="protein sequence ID" value="PXF40599.1"/>
    <property type="molecule type" value="Genomic_DNA"/>
</dbReference>
<protein>
    <submittedName>
        <fullName evidence="1">Uncharacterized protein</fullName>
    </submittedName>
</protein>
<accession>A0A2V3IET6</accession>
<keyword evidence="2" id="KW-1185">Reference proteome</keyword>
<organism evidence="1 2">
    <name type="scientific">Gracilariopsis chorda</name>
    <dbReference type="NCBI Taxonomy" id="448386"/>
    <lineage>
        <taxon>Eukaryota</taxon>
        <taxon>Rhodophyta</taxon>
        <taxon>Florideophyceae</taxon>
        <taxon>Rhodymeniophycidae</taxon>
        <taxon>Gracilariales</taxon>
        <taxon>Gracilariaceae</taxon>
        <taxon>Gracilariopsis</taxon>
    </lineage>
</organism>
<evidence type="ECO:0000313" key="1">
    <source>
        <dbReference type="EMBL" id="PXF40599.1"/>
    </source>
</evidence>
<reference evidence="1 2" key="1">
    <citation type="journal article" date="2018" name="Mol. Biol. Evol.">
        <title>Analysis of the draft genome of the red seaweed Gracilariopsis chorda provides insights into genome size evolution in Rhodophyta.</title>
        <authorList>
            <person name="Lee J."/>
            <person name="Yang E.C."/>
            <person name="Graf L."/>
            <person name="Yang J.H."/>
            <person name="Qiu H."/>
            <person name="Zel Zion U."/>
            <person name="Chan C.X."/>
            <person name="Stephens T.G."/>
            <person name="Weber A.P.M."/>
            <person name="Boo G.H."/>
            <person name="Boo S.M."/>
            <person name="Kim K.M."/>
            <person name="Shin Y."/>
            <person name="Jung M."/>
            <person name="Lee S.J."/>
            <person name="Yim H.S."/>
            <person name="Lee J.H."/>
            <person name="Bhattacharya D."/>
            <person name="Yoon H.S."/>
        </authorList>
    </citation>
    <scope>NUCLEOTIDE SEQUENCE [LARGE SCALE GENOMIC DNA]</scope>
    <source>
        <strain evidence="1 2">SKKU-2015</strain>
        <tissue evidence="1">Whole body</tissue>
    </source>
</reference>
<gene>
    <name evidence="1" type="ORF">BWQ96_09703</name>
</gene>